<organism evidence="4 5">
    <name type="scientific">Sulfitobacter sabulilitoris</name>
    <dbReference type="NCBI Taxonomy" id="2562655"/>
    <lineage>
        <taxon>Bacteria</taxon>
        <taxon>Pseudomonadati</taxon>
        <taxon>Pseudomonadota</taxon>
        <taxon>Alphaproteobacteria</taxon>
        <taxon>Rhodobacterales</taxon>
        <taxon>Roseobacteraceae</taxon>
        <taxon>Sulfitobacter</taxon>
    </lineage>
</organism>
<feature type="DNA-binding region" description="H-T-H motif" evidence="2">
    <location>
        <begin position="28"/>
        <end position="47"/>
    </location>
</feature>
<evidence type="ECO:0000256" key="1">
    <source>
        <dbReference type="ARBA" id="ARBA00023125"/>
    </source>
</evidence>
<dbReference type="Proteomes" id="UP000309550">
    <property type="component" value="Unassembled WGS sequence"/>
</dbReference>
<feature type="domain" description="HTH tetR-type" evidence="3">
    <location>
        <begin position="5"/>
        <end position="65"/>
    </location>
</feature>
<protein>
    <submittedName>
        <fullName evidence="4">TetR/AcrR family transcriptional regulator</fullName>
    </submittedName>
</protein>
<gene>
    <name evidence="4" type="ORF">FDT80_12145</name>
</gene>
<keyword evidence="1 2" id="KW-0238">DNA-binding</keyword>
<dbReference type="RefSeq" id="WP_138662529.1">
    <property type="nucleotide sequence ID" value="NZ_VANS01000002.1"/>
</dbReference>
<keyword evidence="5" id="KW-1185">Reference proteome</keyword>
<evidence type="ECO:0000259" key="3">
    <source>
        <dbReference type="PROSITE" id="PS50977"/>
    </source>
</evidence>
<name>A0A5S3PG14_9RHOB</name>
<dbReference type="Pfam" id="PF00440">
    <property type="entry name" value="TetR_N"/>
    <property type="match status" value="1"/>
</dbReference>
<proteinExistence type="predicted"/>
<dbReference type="PROSITE" id="PS50977">
    <property type="entry name" value="HTH_TETR_2"/>
    <property type="match status" value="1"/>
</dbReference>
<reference evidence="4 5" key="1">
    <citation type="submission" date="2019-05" db="EMBL/GenBank/DDBJ databases">
        <title>Sulfitobacter sabulilitoris sp. nov., isolated from a marine sand.</title>
        <authorList>
            <person name="Yoon J.-H."/>
        </authorList>
    </citation>
    <scope>NUCLEOTIDE SEQUENCE [LARGE SCALE GENOMIC DNA]</scope>
    <source>
        <strain evidence="4 5">HSMS-29</strain>
    </source>
</reference>
<dbReference type="InterPro" id="IPR001647">
    <property type="entry name" value="HTH_TetR"/>
</dbReference>
<dbReference type="OrthoDB" id="3218408at2"/>
<evidence type="ECO:0000313" key="5">
    <source>
        <dbReference type="Proteomes" id="UP000309550"/>
    </source>
</evidence>
<evidence type="ECO:0000313" key="4">
    <source>
        <dbReference type="EMBL" id="TMM52988.1"/>
    </source>
</evidence>
<accession>A0A5S3PG14</accession>
<dbReference type="AlphaFoldDB" id="A0A5S3PG14"/>
<dbReference type="InterPro" id="IPR009057">
    <property type="entry name" value="Homeodomain-like_sf"/>
</dbReference>
<dbReference type="EMBL" id="VANS01000002">
    <property type="protein sequence ID" value="TMM52988.1"/>
    <property type="molecule type" value="Genomic_DNA"/>
</dbReference>
<evidence type="ECO:0000256" key="2">
    <source>
        <dbReference type="PROSITE-ProRule" id="PRU00335"/>
    </source>
</evidence>
<dbReference type="SUPFAM" id="SSF46689">
    <property type="entry name" value="Homeodomain-like"/>
    <property type="match status" value="1"/>
</dbReference>
<dbReference type="Gene3D" id="1.10.357.10">
    <property type="entry name" value="Tetracycline Repressor, domain 2"/>
    <property type="match status" value="1"/>
</dbReference>
<dbReference type="GO" id="GO:0003677">
    <property type="term" value="F:DNA binding"/>
    <property type="evidence" value="ECO:0007669"/>
    <property type="project" value="UniProtKB-UniRule"/>
</dbReference>
<sequence>MSKPRLTRQNWIDTGLRVLAQQGPGALAAEPLARTMGTTKGSFYWHFKDVATYHAEVVADWQARAFAQVLHALEEDGAPDDRLRRFGVDLLSDPVEMPLRGWANTDKTVAKALAQVDAERLTYVASLLAQLGLKNPGFARACIGALVGMPQLPGAGQKASVTAYDTMIDTVLALR</sequence>
<comment type="caution">
    <text evidence="4">The sequence shown here is derived from an EMBL/GenBank/DDBJ whole genome shotgun (WGS) entry which is preliminary data.</text>
</comment>